<comment type="similarity">
    <text evidence="2">Belongs to the biopterin-dependent aromatic amino acid hydroxylase family.</text>
</comment>
<evidence type="ECO:0000256" key="1">
    <source>
        <dbReference type="ARBA" id="ARBA00001954"/>
    </source>
</evidence>
<name>A0AAU9K7G0_9CILI</name>
<dbReference type="Pfam" id="PF00351">
    <property type="entry name" value="Biopterin_H"/>
    <property type="match status" value="1"/>
</dbReference>
<dbReference type="CDD" id="cd04880">
    <property type="entry name" value="ACT_AAAH-PDT-like"/>
    <property type="match status" value="1"/>
</dbReference>
<evidence type="ECO:0000256" key="8">
    <source>
        <dbReference type="PIRSR" id="PIRSR601273-2"/>
    </source>
</evidence>
<evidence type="ECO:0000256" key="5">
    <source>
        <dbReference type="ARBA" id="ARBA00023002"/>
    </source>
</evidence>
<dbReference type="EC" id="1.14.16.1" evidence="3"/>
<evidence type="ECO:0000256" key="3">
    <source>
        <dbReference type="ARBA" id="ARBA00011995"/>
    </source>
</evidence>
<dbReference type="SUPFAM" id="SSF56534">
    <property type="entry name" value="Aromatic aminoacid monoxygenases, catalytic and oligomerization domains"/>
    <property type="match status" value="1"/>
</dbReference>
<dbReference type="InterPro" id="IPR001273">
    <property type="entry name" value="ArAA_hydroxylase"/>
</dbReference>
<evidence type="ECO:0000313" key="11">
    <source>
        <dbReference type="EMBL" id="CAG9333917.1"/>
    </source>
</evidence>
<evidence type="ECO:0000259" key="9">
    <source>
        <dbReference type="PROSITE" id="PS51410"/>
    </source>
</evidence>
<evidence type="ECO:0000313" key="12">
    <source>
        <dbReference type="Proteomes" id="UP001162131"/>
    </source>
</evidence>
<feature type="domain" description="ACT" evidence="10">
    <location>
        <begin position="26"/>
        <end position="104"/>
    </location>
</feature>
<feature type="domain" description="Biopterin-dependent aromatic amino acid hydroxylase family profile" evidence="9">
    <location>
        <begin position="93"/>
        <end position="414"/>
    </location>
</feature>
<keyword evidence="5" id="KW-0560">Oxidoreductase</keyword>
<reference evidence="11" key="1">
    <citation type="submission" date="2021-09" db="EMBL/GenBank/DDBJ databases">
        <authorList>
            <consortium name="AG Swart"/>
            <person name="Singh M."/>
            <person name="Singh A."/>
            <person name="Seah K."/>
            <person name="Emmerich C."/>
        </authorList>
    </citation>
    <scope>NUCLEOTIDE SEQUENCE</scope>
    <source>
        <strain evidence="11">ATCC30299</strain>
    </source>
</reference>
<dbReference type="PANTHER" id="PTHR11473">
    <property type="entry name" value="AROMATIC AMINO ACID HYDROXYLASE"/>
    <property type="match status" value="1"/>
</dbReference>
<keyword evidence="12" id="KW-1185">Reference proteome</keyword>
<comment type="cofactor">
    <cofactor evidence="1 8">
        <name>Fe(2+)</name>
        <dbReference type="ChEBI" id="CHEBI:29033"/>
    </cofactor>
</comment>
<comment type="caution">
    <text evidence="11">The sequence shown here is derived from an EMBL/GenBank/DDBJ whole genome shotgun (WGS) entry which is preliminary data.</text>
</comment>
<proteinExistence type="inferred from homology"/>
<sequence length="414" mass="47502">MLSRALFRFMSSATKAPFEITDMAALMFTLPKNTPGSLNQVLQTILDNNLNLVHIESRPASLIDADKGFTFIVDIETPNNNSLENVCKKIKKVCGDVTVLGSLDVPLFPRRFSDIDGMQQLVRPLHHDHPGSMDPNYWARRQEFGIIAKNCTLSQELPRIQYTSDETQTWQTVYHALSPLYKKIACSEFLLNFKEMENKGIIKENEVPQIAEVNRYLLGKTGFQLKPISAMEKDRDFLNCLAFRVFPTTLHMRHHSHPYFSIDPDIAHEVIGHVPMLADPEFAEFVQEIGLASLGAAEEEIQKLMNLYFYSIEIGLIMNSEGDRKVYGARILSSVDEINHALSIHPELRHFDPFQACNVKYHRKDLQGLYWFCSDFREAKVLMQRYASTLQKPFNATYDRVQKSIKVSHKVKSW</sequence>
<dbReference type="SUPFAM" id="SSF55021">
    <property type="entry name" value="ACT-like"/>
    <property type="match status" value="1"/>
</dbReference>
<feature type="binding site" evidence="8">
    <location>
        <position position="273"/>
    </location>
    <ligand>
        <name>Fe cation</name>
        <dbReference type="ChEBI" id="CHEBI:24875"/>
    </ligand>
</feature>
<keyword evidence="7" id="KW-0503">Monooxygenase</keyword>
<dbReference type="PANTHER" id="PTHR11473:SF24">
    <property type="entry name" value="PHENYLALANINE-4-HYDROXYLASE"/>
    <property type="match status" value="1"/>
</dbReference>
<dbReference type="PROSITE" id="PS00367">
    <property type="entry name" value="BH4_AAA_HYDROXYL_1"/>
    <property type="match status" value="1"/>
</dbReference>
<dbReference type="InterPro" id="IPR036951">
    <property type="entry name" value="ArAA_hydroxylase_sf"/>
</dbReference>
<accession>A0AAU9K7G0</accession>
<evidence type="ECO:0000259" key="10">
    <source>
        <dbReference type="PROSITE" id="PS51671"/>
    </source>
</evidence>
<organism evidence="11 12">
    <name type="scientific">Blepharisma stoltei</name>
    <dbReference type="NCBI Taxonomy" id="1481888"/>
    <lineage>
        <taxon>Eukaryota</taxon>
        <taxon>Sar</taxon>
        <taxon>Alveolata</taxon>
        <taxon>Ciliophora</taxon>
        <taxon>Postciliodesmatophora</taxon>
        <taxon>Heterotrichea</taxon>
        <taxon>Heterotrichida</taxon>
        <taxon>Blepharismidae</taxon>
        <taxon>Blepharisma</taxon>
    </lineage>
</organism>
<protein>
    <recommendedName>
        <fullName evidence="3">phenylalanine 4-monooxygenase</fullName>
        <ecNumber evidence="3">1.14.16.1</ecNumber>
    </recommendedName>
</protein>
<feature type="binding site" evidence="8">
    <location>
        <position position="313"/>
    </location>
    <ligand>
        <name>Fe cation</name>
        <dbReference type="ChEBI" id="CHEBI:24875"/>
    </ligand>
</feature>
<dbReference type="PRINTS" id="PR00372">
    <property type="entry name" value="FYWHYDRXLASE"/>
</dbReference>
<dbReference type="InterPro" id="IPR002912">
    <property type="entry name" value="ACT_dom"/>
</dbReference>
<dbReference type="GO" id="GO:0005506">
    <property type="term" value="F:iron ion binding"/>
    <property type="evidence" value="ECO:0007669"/>
    <property type="project" value="InterPro"/>
</dbReference>
<evidence type="ECO:0000256" key="7">
    <source>
        <dbReference type="ARBA" id="ARBA00023033"/>
    </source>
</evidence>
<dbReference type="EMBL" id="CAJZBQ010000057">
    <property type="protein sequence ID" value="CAG9333917.1"/>
    <property type="molecule type" value="Genomic_DNA"/>
</dbReference>
<evidence type="ECO:0000256" key="4">
    <source>
        <dbReference type="ARBA" id="ARBA00022723"/>
    </source>
</evidence>
<feature type="binding site" evidence="8">
    <location>
        <position position="268"/>
    </location>
    <ligand>
        <name>Fe cation</name>
        <dbReference type="ChEBI" id="CHEBI:24875"/>
    </ligand>
</feature>
<dbReference type="PROSITE" id="PS51671">
    <property type="entry name" value="ACT"/>
    <property type="match status" value="1"/>
</dbReference>
<dbReference type="Gene3D" id="3.30.70.260">
    <property type="match status" value="1"/>
</dbReference>
<dbReference type="Proteomes" id="UP001162131">
    <property type="component" value="Unassembled WGS sequence"/>
</dbReference>
<evidence type="ECO:0000256" key="2">
    <source>
        <dbReference type="ARBA" id="ARBA00009712"/>
    </source>
</evidence>
<dbReference type="AlphaFoldDB" id="A0AAU9K7G0"/>
<evidence type="ECO:0000256" key="6">
    <source>
        <dbReference type="ARBA" id="ARBA00023004"/>
    </source>
</evidence>
<dbReference type="InterPro" id="IPR018301">
    <property type="entry name" value="ArAA_hydroxylase_Fe/CU_BS"/>
</dbReference>
<dbReference type="InterPro" id="IPR036329">
    <property type="entry name" value="Aro-AA_hydroxylase_C_sf"/>
</dbReference>
<keyword evidence="6 8" id="KW-0408">Iron</keyword>
<dbReference type="InterPro" id="IPR019774">
    <property type="entry name" value="Aromatic-AA_hydroxylase_C"/>
</dbReference>
<keyword evidence="4 8" id="KW-0479">Metal-binding</keyword>
<dbReference type="GO" id="GO:0004505">
    <property type="term" value="F:phenylalanine 4-monooxygenase activity"/>
    <property type="evidence" value="ECO:0007669"/>
    <property type="project" value="UniProtKB-EC"/>
</dbReference>
<dbReference type="Gene3D" id="1.10.800.10">
    <property type="entry name" value="Aromatic amino acid hydroxylase"/>
    <property type="match status" value="1"/>
</dbReference>
<gene>
    <name evidence="11" type="ORF">BSTOLATCC_MIC59726</name>
</gene>
<dbReference type="PROSITE" id="PS51410">
    <property type="entry name" value="BH4_AAA_HYDROXYL_2"/>
    <property type="match status" value="1"/>
</dbReference>
<dbReference type="InterPro" id="IPR045865">
    <property type="entry name" value="ACT-like_dom_sf"/>
</dbReference>